<feature type="non-terminal residue" evidence="1">
    <location>
        <position position="98"/>
    </location>
</feature>
<gene>
    <name evidence="1" type="ORF">SNEC2469_LOCUS35438</name>
</gene>
<proteinExistence type="predicted"/>
<name>A0A813CMA6_9DINO</name>
<comment type="caution">
    <text evidence="1">The sequence shown here is derived from an EMBL/GenBank/DDBJ whole genome shotgun (WGS) entry which is preliminary data.</text>
</comment>
<protein>
    <submittedName>
        <fullName evidence="1">Uncharacterized protein</fullName>
    </submittedName>
</protein>
<dbReference type="AlphaFoldDB" id="A0A813CMA6"/>
<evidence type="ECO:0000313" key="1">
    <source>
        <dbReference type="EMBL" id="CAE7944879.1"/>
    </source>
</evidence>
<feature type="non-terminal residue" evidence="1">
    <location>
        <position position="1"/>
    </location>
</feature>
<sequence length="98" mass="10800">EWRWMSYLSLCKPAASDRYGGAASLSENCDDNGQCFQEFMCRYKVSARRHCFSFKSSLLASSGAGEVFDSARRGFYTLEGGATNASNAYRLVVVKLGS</sequence>
<accession>A0A813CMA6</accession>
<keyword evidence="2" id="KW-1185">Reference proteome</keyword>
<dbReference type="EMBL" id="CAJNJA010102518">
    <property type="protein sequence ID" value="CAE7944879.1"/>
    <property type="molecule type" value="Genomic_DNA"/>
</dbReference>
<dbReference type="OrthoDB" id="10255648at2759"/>
<dbReference type="Proteomes" id="UP000601435">
    <property type="component" value="Unassembled WGS sequence"/>
</dbReference>
<reference evidence="1" key="1">
    <citation type="submission" date="2021-02" db="EMBL/GenBank/DDBJ databases">
        <authorList>
            <person name="Dougan E. K."/>
            <person name="Rhodes N."/>
            <person name="Thang M."/>
            <person name="Chan C."/>
        </authorList>
    </citation>
    <scope>NUCLEOTIDE SEQUENCE</scope>
</reference>
<evidence type="ECO:0000313" key="2">
    <source>
        <dbReference type="Proteomes" id="UP000601435"/>
    </source>
</evidence>
<organism evidence="1 2">
    <name type="scientific">Symbiodinium necroappetens</name>
    <dbReference type="NCBI Taxonomy" id="1628268"/>
    <lineage>
        <taxon>Eukaryota</taxon>
        <taxon>Sar</taxon>
        <taxon>Alveolata</taxon>
        <taxon>Dinophyceae</taxon>
        <taxon>Suessiales</taxon>
        <taxon>Symbiodiniaceae</taxon>
        <taxon>Symbiodinium</taxon>
    </lineage>
</organism>